<accession>A0A6A8UF46</accession>
<evidence type="ECO:0000313" key="2">
    <source>
        <dbReference type="EMBL" id="MTR28486.1"/>
    </source>
</evidence>
<dbReference type="PANTHER" id="PTHR43267:SF1">
    <property type="entry name" value="TRNA THREONYLCARBAMOYLADENOSINE DEHYDRATASE"/>
    <property type="match status" value="1"/>
</dbReference>
<feature type="domain" description="THIF-type NAD/FAD binding fold" evidence="1">
    <location>
        <begin position="76"/>
        <end position="216"/>
    </location>
</feature>
<proteinExistence type="predicted"/>
<evidence type="ECO:0000313" key="3">
    <source>
        <dbReference type="Proteomes" id="UP000439678"/>
    </source>
</evidence>
<dbReference type="AlphaFoldDB" id="A0A6A8UF46"/>
<dbReference type="PANTHER" id="PTHR43267">
    <property type="entry name" value="TRNA THREONYLCARBAMOYLADENOSINE DEHYDRATASE"/>
    <property type="match status" value="1"/>
</dbReference>
<name>A0A6A8UF46_STRSL</name>
<dbReference type="InterPro" id="IPR035985">
    <property type="entry name" value="Ubiquitin-activating_enz"/>
</dbReference>
<comment type="caution">
    <text evidence="2">The sequence shown here is derived from an EMBL/GenBank/DDBJ whole genome shotgun (WGS) entry which is preliminary data.</text>
</comment>
<reference evidence="2 3" key="1">
    <citation type="journal article" date="2019" name="Nat. Med.">
        <title>A library of human gut bacterial isolates paired with longitudinal multiomics data enables mechanistic microbiome research.</title>
        <authorList>
            <person name="Poyet M."/>
            <person name="Groussin M."/>
            <person name="Gibbons S.M."/>
            <person name="Avila-Pacheco J."/>
            <person name="Jiang X."/>
            <person name="Kearney S.M."/>
            <person name="Perrotta A.R."/>
            <person name="Berdy B."/>
            <person name="Zhao S."/>
            <person name="Lieberman T.D."/>
            <person name="Swanson P.K."/>
            <person name="Smith M."/>
            <person name="Roesemann S."/>
            <person name="Alexander J.E."/>
            <person name="Rich S.A."/>
            <person name="Livny J."/>
            <person name="Vlamakis H."/>
            <person name="Clish C."/>
            <person name="Bullock K."/>
            <person name="Deik A."/>
            <person name="Scott J."/>
            <person name="Pierce K.A."/>
            <person name="Xavier R.J."/>
            <person name="Alm E.J."/>
        </authorList>
    </citation>
    <scope>NUCLEOTIDE SEQUENCE [LARGE SCALE GENOMIC DNA]</scope>
    <source>
        <strain evidence="2 3">BIOML-A4</strain>
    </source>
</reference>
<dbReference type="CDD" id="cd01483">
    <property type="entry name" value="E1_enzyme_family"/>
    <property type="match status" value="1"/>
</dbReference>
<dbReference type="GO" id="GO:0061504">
    <property type="term" value="P:cyclic threonylcarbamoyladenosine biosynthetic process"/>
    <property type="evidence" value="ECO:0007669"/>
    <property type="project" value="TreeGrafter"/>
</dbReference>
<protein>
    <recommendedName>
        <fullName evidence="1">THIF-type NAD/FAD binding fold domain-containing protein</fullName>
    </recommendedName>
</protein>
<gene>
    <name evidence="2" type="ORF">GMC65_09040</name>
</gene>
<dbReference type="GO" id="GO:0008641">
    <property type="term" value="F:ubiquitin-like modifier activating enzyme activity"/>
    <property type="evidence" value="ECO:0007669"/>
    <property type="project" value="InterPro"/>
</dbReference>
<dbReference type="InterPro" id="IPR000594">
    <property type="entry name" value="ThiF_NAD_FAD-bd"/>
</dbReference>
<dbReference type="Gene3D" id="3.40.50.720">
    <property type="entry name" value="NAD(P)-binding Rossmann-like Domain"/>
    <property type="match status" value="1"/>
</dbReference>
<sequence length="304" mass="35567">MNLYQINDGIQIFESCDSKKLIIRNYMNGKKITIDNQLPLKNLLFFLREPKSEDEISSFLPRITKENLQDVLSSLISLKTIRRRDKLKENKTIDILIIGLGTTGSHLVEGICRSNINVNLHIVDPDKVDESNIARQSYLYKEIGQYKVDTFKSKFIDKNINTYKLFIENEECLEKICIENNINMVLQCGDYPSPRKLGKLVNIVCDRLNLPYIINSGYISNVVSLPEFYYPNKRYSFNYKHDYSDETLLFSQVLNKANYDVAIQPSFVMMTQIKNFINNEEPIYYHCRGYYNSKILAWEVERVD</sequence>
<organism evidence="2 3">
    <name type="scientific">Streptococcus salivarius</name>
    <dbReference type="NCBI Taxonomy" id="1304"/>
    <lineage>
        <taxon>Bacteria</taxon>
        <taxon>Bacillati</taxon>
        <taxon>Bacillota</taxon>
        <taxon>Bacilli</taxon>
        <taxon>Lactobacillales</taxon>
        <taxon>Streptococcaceae</taxon>
        <taxon>Streptococcus</taxon>
    </lineage>
</organism>
<dbReference type="RefSeq" id="WP_148513008.1">
    <property type="nucleotide sequence ID" value="NZ_CABIZY010000008.1"/>
</dbReference>
<dbReference type="EMBL" id="WMYO01000009">
    <property type="protein sequence ID" value="MTR28486.1"/>
    <property type="molecule type" value="Genomic_DNA"/>
</dbReference>
<dbReference type="SUPFAM" id="SSF69572">
    <property type="entry name" value="Activating enzymes of the ubiquitin-like proteins"/>
    <property type="match status" value="1"/>
</dbReference>
<dbReference type="Proteomes" id="UP000439678">
    <property type="component" value="Unassembled WGS sequence"/>
</dbReference>
<dbReference type="GO" id="GO:0061503">
    <property type="term" value="F:tRNA threonylcarbamoyladenosine dehydratase"/>
    <property type="evidence" value="ECO:0007669"/>
    <property type="project" value="TreeGrafter"/>
</dbReference>
<dbReference type="InterPro" id="IPR045886">
    <property type="entry name" value="ThiF/MoeB/HesA"/>
</dbReference>
<dbReference type="Pfam" id="PF00899">
    <property type="entry name" value="ThiF"/>
    <property type="match status" value="1"/>
</dbReference>
<evidence type="ECO:0000259" key="1">
    <source>
        <dbReference type="Pfam" id="PF00899"/>
    </source>
</evidence>